<evidence type="ECO:0000256" key="4">
    <source>
        <dbReference type="ARBA" id="ARBA00022989"/>
    </source>
</evidence>
<evidence type="ECO:0000256" key="3">
    <source>
        <dbReference type="ARBA" id="ARBA00022692"/>
    </source>
</evidence>
<dbReference type="InterPro" id="IPR050638">
    <property type="entry name" value="AA-Vitamin_Transporters"/>
</dbReference>
<feature type="transmembrane region" description="Helical" evidence="6">
    <location>
        <begin position="20"/>
        <end position="39"/>
    </location>
</feature>
<name>A0ABU6JC58_9BURK</name>
<keyword evidence="5 6" id="KW-0472">Membrane</keyword>
<evidence type="ECO:0000313" key="9">
    <source>
        <dbReference type="Proteomes" id="UP001352263"/>
    </source>
</evidence>
<comment type="caution">
    <text evidence="8">The sequence shown here is derived from an EMBL/GenBank/DDBJ whole genome shotgun (WGS) entry which is preliminary data.</text>
</comment>
<reference evidence="8 9" key="1">
    <citation type="submission" date="2023-10" db="EMBL/GenBank/DDBJ databases">
        <title>Noviherbaspirillum sp. CPCC 100848 genome assembly.</title>
        <authorList>
            <person name="Li X.Y."/>
            <person name="Fang X.M."/>
        </authorList>
    </citation>
    <scope>NUCLEOTIDE SEQUENCE [LARGE SCALE GENOMIC DNA]</scope>
    <source>
        <strain evidence="8 9">CPCC 100848</strain>
    </source>
</reference>
<dbReference type="Pfam" id="PF00892">
    <property type="entry name" value="EamA"/>
    <property type="match status" value="2"/>
</dbReference>
<dbReference type="PANTHER" id="PTHR32322">
    <property type="entry name" value="INNER MEMBRANE TRANSPORTER"/>
    <property type="match status" value="1"/>
</dbReference>
<evidence type="ECO:0000313" key="8">
    <source>
        <dbReference type="EMBL" id="MEC4721241.1"/>
    </source>
</evidence>
<comment type="similarity">
    <text evidence="2">Belongs to the EamA transporter family.</text>
</comment>
<feature type="transmembrane region" description="Helical" evidence="6">
    <location>
        <begin position="285"/>
        <end position="301"/>
    </location>
</feature>
<evidence type="ECO:0000256" key="2">
    <source>
        <dbReference type="ARBA" id="ARBA00007362"/>
    </source>
</evidence>
<evidence type="ECO:0000256" key="6">
    <source>
        <dbReference type="SAM" id="Phobius"/>
    </source>
</evidence>
<dbReference type="Proteomes" id="UP001352263">
    <property type="component" value="Unassembled WGS sequence"/>
</dbReference>
<accession>A0ABU6JC58</accession>
<keyword evidence="9" id="KW-1185">Reference proteome</keyword>
<keyword evidence="4 6" id="KW-1133">Transmembrane helix</keyword>
<dbReference type="PANTHER" id="PTHR32322:SF2">
    <property type="entry name" value="EAMA DOMAIN-CONTAINING PROTEIN"/>
    <property type="match status" value="1"/>
</dbReference>
<protein>
    <submittedName>
        <fullName evidence="8">DMT family transporter</fullName>
    </submittedName>
</protein>
<proteinExistence type="inferred from homology"/>
<feature type="transmembrane region" description="Helical" evidence="6">
    <location>
        <begin position="84"/>
        <end position="104"/>
    </location>
</feature>
<evidence type="ECO:0000256" key="5">
    <source>
        <dbReference type="ARBA" id="ARBA00023136"/>
    </source>
</evidence>
<feature type="transmembrane region" description="Helical" evidence="6">
    <location>
        <begin position="110"/>
        <end position="131"/>
    </location>
</feature>
<evidence type="ECO:0000259" key="7">
    <source>
        <dbReference type="Pfam" id="PF00892"/>
    </source>
</evidence>
<sequence length="308" mass="33160">MIKPFLLRIDGLSPYAKGMWLGLFAMMLFGLTLPMTRMATGSLLSPQLSPWFVTFGRAVVAAGLSLMLLVLMRAPLPERMHWKPLVVASLGNVIGYPLLLAIALRSVSASHAAVITALLPLVTAVVAALTFRQRATFAFWFCAALGTALVVVYSIARSMWTESAFRLEWADFLLVAAVLAASIGYVQGALLTPKLGAERVICWVTVVALPVSLPLAIVSWPSVAISASAWAGFAYVGTFSMWLALFAWYRALAVGGAIRVSQVQLLQPFFAMLFAVPLLGETLDMLTLGFCVAVVTTVYIGKRMSNPA</sequence>
<feature type="domain" description="EamA" evidence="7">
    <location>
        <begin position="169"/>
        <end position="299"/>
    </location>
</feature>
<feature type="transmembrane region" description="Helical" evidence="6">
    <location>
        <begin position="51"/>
        <end position="72"/>
    </location>
</feature>
<dbReference type="InterPro" id="IPR037185">
    <property type="entry name" value="EmrE-like"/>
</dbReference>
<feature type="transmembrane region" description="Helical" evidence="6">
    <location>
        <begin position="227"/>
        <end position="248"/>
    </location>
</feature>
<feature type="transmembrane region" description="Helical" evidence="6">
    <location>
        <begin position="172"/>
        <end position="193"/>
    </location>
</feature>
<dbReference type="RefSeq" id="WP_326507948.1">
    <property type="nucleotide sequence ID" value="NZ_JAWIIV010000017.1"/>
</dbReference>
<dbReference type="SUPFAM" id="SSF103481">
    <property type="entry name" value="Multidrug resistance efflux transporter EmrE"/>
    <property type="match status" value="2"/>
</dbReference>
<feature type="transmembrane region" description="Helical" evidence="6">
    <location>
        <begin position="138"/>
        <end position="160"/>
    </location>
</feature>
<feature type="transmembrane region" description="Helical" evidence="6">
    <location>
        <begin position="200"/>
        <end position="221"/>
    </location>
</feature>
<comment type="subcellular location">
    <subcellularLocation>
        <location evidence="1">Membrane</location>
        <topology evidence="1">Multi-pass membrane protein</topology>
    </subcellularLocation>
</comment>
<gene>
    <name evidence="8" type="ORF">RY831_18920</name>
</gene>
<organism evidence="8 9">
    <name type="scientific">Noviherbaspirillum album</name>
    <dbReference type="NCBI Taxonomy" id="3080276"/>
    <lineage>
        <taxon>Bacteria</taxon>
        <taxon>Pseudomonadati</taxon>
        <taxon>Pseudomonadota</taxon>
        <taxon>Betaproteobacteria</taxon>
        <taxon>Burkholderiales</taxon>
        <taxon>Oxalobacteraceae</taxon>
        <taxon>Noviherbaspirillum</taxon>
    </lineage>
</organism>
<dbReference type="EMBL" id="JAWIIV010000017">
    <property type="protein sequence ID" value="MEC4721241.1"/>
    <property type="molecule type" value="Genomic_DNA"/>
</dbReference>
<keyword evidence="3 6" id="KW-0812">Transmembrane</keyword>
<evidence type="ECO:0000256" key="1">
    <source>
        <dbReference type="ARBA" id="ARBA00004141"/>
    </source>
</evidence>
<feature type="domain" description="EamA" evidence="7">
    <location>
        <begin position="17"/>
        <end position="152"/>
    </location>
</feature>
<dbReference type="InterPro" id="IPR000620">
    <property type="entry name" value="EamA_dom"/>
</dbReference>